<proteinExistence type="predicted"/>
<reference evidence="1" key="1">
    <citation type="submission" date="2009-06" db="EMBL/GenBank/DDBJ databases">
        <title>Complete sequence of Dickeya dadantii Ech703.</title>
        <authorList>
            <consortium name="US DOE Joint Genome Institute"/>
            <person name="Lucas S."/>
            <person name="Copeland A."/>
            <person name="Lapidus A."/>
            <person name="Glavina del Rio T."/>
            <person name="Dalin E."/>
            <person name="Tice H."/>
            <person name="Bruce D."/>
            <person name="Goodwin L."/>
            <person name="Pitluck S."/>
            <person name="Chertkov O."/>
            <person name="Brettin T."/>
            <person name="Detter J.C."/>
            <person name="Han C."/>
            <person name="Larimer F."/>
            <person name="Land M."/>
            <person name="Hauser L."/>
            <person name="Kyrpides N."/>
            <person name="Mikhailova N."/>
            <person name="Balakrishnan V."/>
            <person name="Glasner J."/>
            <person name="Perna N.T."/>
        </authorList>
    </citation>
    <scope>NUCLEOTIDE SEQUENCE [LARGE SCALE GENOMIC DNA]</scope>
    <source>
        <strain evidence="1">Ech703</strain>
    </source>
</reference>
<organism evidence="1 2">
    <name type="scientific">Musicola paradisiaca (strain Ech703)</name>
    <name type="common">Dickeya paradisiaca</name>
    <name type="synonym">Dickeya dadantii</name>
    <dbReference type="NCBI Taxonomy" id="579405"/>
    <lineage>
        <taxon>Bacteria</taxon>
        <taxon>Pseudomonadati</taxon>
        <taxon>Pseudomonadota</taxon>
        <taxon>Gammaproteobacteria</taxon>
        <taxon>Enterobacterales</taxon>
        <taxon>Pectobacteriaceae</taxon>
        <taxon>Musicola</taxon>
    </lineage>
</organism>
<dbReference type="Gene3D" id="3.40.50.11310">
    <property type="entry name" value="Bacterial phosphonate metabolism protein PhnH"/>
    <property type="match status" value="1"/>
</dbReference>
<sequence length="197" mass="21124">MTVTQSDAIQAGFADAHRDAQQVFRRLLKAMSEPGETVTLHHHVGWGALSPAATAVLLTLVDHETPLWLEPRLAQDDVVTSLRFYTGVQLTSPAQAQFAVLGVNSQQPLASFNPGDELSPERSTTLVLEVDDLAGGLPLWLTGPGLAQARMIAPQLPVAVLDYWCSRPHAFPAGLDIILTCGASLLALPRTTQVEVC</sequence>
<dbReference type="AlphaFoldDB" id="C6CDJ4"/>
<evidence type="ECO:0000313" key="1">
    <source>
        <dbReference type="EMBL" id="ACS85111.1"/>
    </source>
</evidence>
<dbReference type="NCBIfam" id="TIGR03292">
    <property type="entry name" value="PhnH_redo"/>
    <property type="match status" value="1"/>
</dbReference>
<accession>C6CDJ4</accession>
<dbReference type="SUPFAM" id="SSF159709">
    <property type="entry name" value="PhnH-like"/>
    <property type="match status" value="1"/>
</dbReference>
<dbReference type="GO" id="GO:0016829">
    <property type="term" value="F:lyase activity"/>
    <property type="evidence" value="ECO:0007669"/>
    <property type="project" value="UniProtKB-KW"/>
</dbReference>
<evidence type="ECO:0000313" key="2">
    <source>
        <dbReference type="Proteomes" id="UP000002734"/>
    </source>
</evidence>
<keyword evidence="1" id="KW-0456">Lyase</keyword>
<name>C6CDJ4_MUSP7</name>
<dbReference type="InterPro" id="IPR038058">
    <property type="entry name" value="PhnH-like_sp"/>
</dbReference>
<dbReference type="RefSeq" id="WP_012764928.1">
    <property type="nucleotide sequence ID" value="NC_012880.1"/>
</dbReference>
<dbReference type="PIRSF" id="PIRSF020680">
    <property type="entry name" value="PhnH"/>
    <property type="match status" value="1"/>
</dbReference>
<protein>
    <submittedName>
        <fullName evidence="1">Phosphonate C-P lyase system protein PhnH</fullName>
    </submittedName>
</protein>
<dbReference type="Proteomes" id="UP000002734">
    <property type="component" value="Chromosome"/>
</dbReference>
<dbReference type="KEGG" id="dda:Dd703_1309"/>
<gene>
    <name evidence="1" type="ordered locus">Dd703_1309</name>
</gene>
<keyword evidence="2" id="KW-1185">Reference proteome</keyword>
<dbReference type="GO" id="GO:0019634">
    <property type="term" value="P:organic phosphonate metabolic process"/>
    <property type="evidence" value="ECO:0007669"/>
    <property type="project" value="InterPro"/>
</dbReference>
<dbReference type="HOGENOM" id="CLU_115317_1_0_6"/>
<dbReference type="EMBL" id="CP001654">
    <property type="protein sequence ID" value="ACS85111.1"/>
    <property type="molecule type" value="Genomic_DNA"/>
</dbReference>
<dbReference type="eggNOG" id="COG3625">
    <property type="taxonomic scope" value="Bacteria"/>
</dbReference>
<dbReference type="InterPro" id="IPR008772">
    <property type="entry name" value="Phosphonate_metab_PhnH"/>
</dbReference>
<dbReference type="Pfam" id="PF05845">
    <property type="entry name" value="PhnH"/>
    <property type="match status" value="1"/>
</dbReference>
<dbReference type="STRING" id="579405.Dd703_1309"/>